<dbReference type="InterPro" id="IPR004045">
    <property type="entry name" value="Glutathione_S-Trfase_N"/>
</dbReference>
<dbReference type="Pfam" id="PF13410">
    <property type="entry name" value="GST_C_2"/>
    <property type="match status" value="1"/>
</dbReference>
<dbReference type="EMBL" id="JAKIXB020000005">
    <property type="protein sequence ID" value="KAL1608767.1"/>
    <property type="molecule type" value="Genomic_DNA"/>
</dbReference>
<dbReference type="Proteomes" id="UP001521222">
    <property type="component" value="Unassembled WGS sequence"/>
</dbReference>
<name>A0ABR3RWP0_9PLEO</name>
<feature type="region of interest" description="Disordered" evidence="1">
    <location>
        <begin position="129"/>
        <end position="204"/>
    </location>
</feature>
<proteinExistence type="predicted"/>
<evidence type="ECO:0000256" key="1">
    <source>
        <dbReference type="SAM" id="MobiDB-lite"/>
    </source>
</evidence>
<comment type="caution">
    <text evidence="4">The sequence shown here is derived from an EMBL/GenBank/DDBJ whole genome shotgun (WGS) entry which is preliminary data.</text>
</comment>
<evidence type="ECO:0000259" key="3">
    <source>
        <dbReference type="PROSITE" id="PS50405"/>
    </source>
</evidence>
<dbReference type="InterPro" id="IPR036282">
    <property type="entry name" value="Glutathione-S-Trfase_C_sf"/>
</dbReference>
<reference evidence="4 5" key="1">
    <citation type="submission" date="2024-02" db="EMBL/GenBank/DDBJ databases">
        <title>De novo assembly and annotation of 12 fungi associated with fruit tree decline syndrome in Ontario, Canada.</title>
        <authorList>
            <person name="Sulman M."/>
            <person name="Ellouze W."/>
            <person name="Ilyukhin E."/>
        </authorList>
    </citation>
    <scope>NUCLEOTIDE SEQUENCE [LARGE SCALE GENOMIC DNA]</scope>
    <source>
        <strain evidence="4 5">M97-236</strain>
    </source>
</reference>
<feature type="compositionally biased region" description="Basic and acidic residues" evidence="1">
    <location>
        <begin position="172"/>
        <end position="181"/>
    </location>
</feature>
<feature type="transmembrane region" description="Helical" evidence="2">
    <location>
        <begin position="71"/>
        <end position="94"/>
    </location>
</feature>
<dbReference type="PANTHER" id="PTHR32419">
    <property type="entry name" value="GLUTATHIONYL-HYDROQUINONE REDUCTASE"/>
    <property type="match status" value="1"/>
</dbReference>
<dbReference type="CDD" id="cd00570">
    <property type="entry name" value="GST_N_family"/>
    <property type="match status" value="1"/>
</dbReference>
<keyword evidence="2" id="KW-1133">Transmembrane helix</keyword>
<feature type="domain" description="GST C-terminal" evidence="3">
    <location>
        <begin position="396"/>
        <end position="531"/>
    </location>
</feature>
<dbReference type="InterPro" id="IPR010987">
    <property type="entry name" value="Glutathione-S-Trfase_C-like"/>
</dbReference>
<gene>
    <name evidence="4" type="ORF">SLS59_001958</name>
</gene>
<dbReference type="PANTHER" id="PTHR32419:SF25">
    <property type="entry name" value="GLUTATHIONE S-TRANSFERASE (EUROFUNG)"/>
    <property type="match status" value="1"/>
</dbReference>
<organism evidence="4 5">
    <name type="scientific">Nothophoma quercina</name>
    <dbReference type="NCBI Taxonomy" id="749835"/>
    <lineage>
        <taxon>Eukaryota</taxon>
        <taxon>Fungi</taxon>
        <taxon>Dikarya</taxon>
        <taxon>Ascomycota</taxon>
        <taxon>Pezizomycotina</taxon>
        <taxon>Dothideomycetes</taxon>
        <taxon>Pleosporomycetidae</taxon>
        <taxon>Pleosporales</taxon>
        <taxon>Pleosporineae</taxon>
        <taxon>Didymellaceae</taxon>
        <taxon>Nothophoma</taxon>
    </lineage>
</organism>
<dbReference type="SUPFAM" id="SSF47616">
    <property type="entry name" value="GST C-terminal domain-like"/>
    <property type="match status" value="1"/>
</dbReference>
<sequence length="552" mass="61684">MVPMWSRTKKFANAYAFLAVDVLYTTFIAVAMWNSQGIKEGAAEKKIDEDDRNCTTFKYGSEAMCNISKGAVGIGVMIFIYFALSAAISGYYMLKFLREGVLPYESKEENPYYASGDNSKDNAWSTEIETHDSDDDDRHTERGGNQEEDEYALLHSTETDQGRHPGRPLSWGEDRNGEPYDRPTGYADYRDSTNAYGTDALGPGGYTLGGGYEEYRRDASVNLGASVGSGAGGDRAPSRASALSHGGSGPCGGQPSKFRNTIPSELFPAEKDRYVLYVNAVCPWAHRAVIVRALKGLENIVQIVEVDARDPVHGWYFSGRRGPACDPFYGVRWLKELYLKADPSYTGRITIPVLWDKQHGLFQSSAQGRKQSCNAFDHLLPSERREASKGPGALIPNHLRDEIDELNSWVYDTINNGVYKIGFASSQADYDKHITKLFLSLDRLEEHLTELGHHPYLFGAVITEADVRLYTTLIRFDVAYYTLFKCNIKMIRLNYPRLHAWLRRLYWDEGPETAGGVFKKSTQFEEIKRGYASVTVGNGVVPAGPIPHIMPL</sequence>
<dbReference type="CDD" id="cd03190">
    <property type="entry name" value="GST_C_Omega_like"/>
    <property type="match status" value="1"/>
</dbReference>
<feature type="region of interest" description="Disordered" evidence="1">
    <location>
        <begin position="229"/>
        <end position="257"/>
    </location>
</feature>
<dbReference type="Gene3D" id="1.20.1050.10">
    <property type="match status" value="1"/>
</dbReference>
<dbReference type="InterPro" id="IPR036249">
    <property type="entry name" value="Thioredoxin-like_sf"/>
</dbReference>
<keyword evidence="5" id="KW-1185">Reference proteome</keyword>
<accession>A0ABR3RWP0</accession>
<feature type="compositionally biased region" description="Basic and acidic residues" evidence="1">
    <location>
        <begin position="129"/>
        <end position="145"/>
    </location>
</feature>
<dbReference type="SUPFAM" id="SSF52833">
    <property type="entry name" value="Thioredoxin-like"/>
    <property type="match status" value="1"/>
</dbReference>
<dbReference type="Pfam" id="PF13409">
    <property type="entry name" value="GST_N_2"/>
    <property type="match status" value="1"/>
</dbReference>
<dbReference type="Gene3D" id="3.40.30.10">
    <property type="entry name" value="Glutaredoxin"/>
    <property type="match status" value="1"/>
</dbReference>
<keyword evidence="2" id="KW-0812">Transmembrane</keyword>
<protein>
    <recommendedName>
        <fullName evidence="3">GST C-terminal domain-containing protein</fullName>
    </recommendedName>
</protein>
<dbReference type="InterPro" id="IPR016639">
    <property type="entry name" value="GST_Omega/GSH"/>
</dbReference>
<evidence type="ECO:0000313" key="5">
    <source>
        <dbReference type="Proteomes" id="UP001521222"/>
    </source>
</evidence>
<dbReference type="PROSITE" id="PS50405">
    <property type="entry name" value="GST_CTER"/>
    <property type="match status" value="1"/>
</dbReference>
<keyword evidence="2" id="KW-0472">Membrane</keyword>
<evidence type="ECO:0000256" key="2">
    <source>
        <dbReference type="SAM" id="Phobius"/>
    </source>
</evidence>
<feature type="transmembrane region" description="Helical" evidence="2">
    <location>
        <begin position="12"/>
        <end position="33"/>
    </location>
</feature>
<dbReference type="InterPro" id="IPR047047">
    <property type="entry name" value="GST_Omega-like_C"/>
</dbReference>
<evidence type="ECO:0000313" key="4">
    <source>
        <dbReference type="EMBL" id="KAL1608767.1"/>
    </source>
</evidence>